<feature type="compositionally biased region" description="Polar residues" evidence="4">
    <location>
        <begin position="359"/>
        <end position="380"/>
    </location>
</feature>
<dbReference type="OrthoDB" id="5987115at2759"/>
<evidence type="ECO:0000256" key="1">
    <source>
        <dbReference type="ARBA" id="ARBA00022737"/>
    </source>
</evidence>
<dbReference type="SUPFAM" id="SSF49854">
    <property type="entry name" value="Spermadhesin, CUB domain"/>
    <property type="match status" value="3"/>
</dbReference>
<dbReference type="InterPro" id="IPR000859">
    <property type="entry name" value="CUB_dom"/>
</dbReference>
<dbReference type="InterPro" id="IPR035914">
    <property type="entry name" value="Sperma_CUB_dom_sf"/>
</dbReference>
<feature type="domain" description="CUB" evidence="6">
    <location>
        <begin position="166"/>
        <end position="281"/>
    </location>
</feature>
<sequence>MSYYSYKTITHFAFADVFNLLWVFVLSETRCSRNKSESLNNNIYLTKSSDTFSSPEYDTHGTYPANMSCVWIISLPRNKIKLSFSEFDLQDASPSCQNGDFVEVRDGEHSNSPILGTFCGSTIPSDTISSGSHMLVQFRSDDSAEKRGFTTSYATYNATNAAFILRNNSVKTVNVDQELCRPRQPKYTALTMMAVFIELMKKPIELEFEFFDFGNSPSCSTKQDASFVEVRDGVHRDSQQLGLFCGHASPEKISSIGNDMWVRFKANRYRSVKFKATYRAVKGWGSCSTAQSFVWSLPGAKAPVGIAIGFSETHTTTEDSPPIVLVIAGVSTIVGLMMILLLLTLYLKRKRRNSDEENTSLADCQNQENEQSRPGATTATSGEHIDLQFCPVADMRKQSLSEQELDTSCIIVLLQPTETATPRTSCSRNIRNVTFNGNGKFMIFHSPLYPSTVYPLSINCTYLFKAPEGHRIELVFSTFHLEGASPRCNNDYIVVRDGPSENSPLINKFCGAQDLKPIISSTNSIHMYFVSNDIYAFDGFNGTYRVISEVDIAKCTIAKTTAHLFSRDTLQALPSLQSIHVTDNAHGPSRHLLATS</sequence>
<feature type="domain" description="CUB" evidence="6">
    <location>
        <begin position="426"/>
        <end position="547"/>
    </location>
</feature>
<keyword evidence="2" id="KW-1015">Disulfide bond</keyword>
<dbReference type="EMBL" id="MU825426">
    <property type="protein sequence ID" value="KAJ7389720.1"/>
    <property type="molecule type" value="Genomic_DNA"/>
</dbReference>
<reference evidence="7" key="1">
    <citation type="submission" date="2023-01" db="EMBL/GenBank/DDBJ databases">
        <title>Genome assembly of the deep-sea coral Lophelia pertusa.</title>
        <authorList>
            <person name="Herrera S."/>
            <person name="Cordes E."/>
        </authorList>
    </citation>
    <scope>NUCLEOTIDE SEQUENCE</scope>
    <source>
        <strain evidence="7">USNM1676648</strain>
        <tissue evidence="7">Polyp</tissue>
    </source>
</reference>
<dbReference type="PANTHER" id="PTHR24251">
    <property type="entry name" value="OVOCHYMASE-RELATED"/>
    <property type="match status" value="1"/>
</dbReference>
<dbReference type="CDD" id="cd00041">
    <property type="entry name" value="CUB"/>
    <property type="match status" value="3"/>
</dbReference>
<evidence type="ECO:0000256" key="2">
    <source>
        <dbReference type="ARBA" id="ARBA00023157"/>
    </source>
</evidence>
<feature type="region of interest" description="Disordered" evidence="4">
    <location>
        <begin position="357"/>
        <end position="380"/>
    </location>
</feature>
<keyword evidence="8" id="KW-1185">Reference proteome</keyword>
<accession>A0A9W9ZYC2</accession>
<dbReference type="AlphaFoldDB" id="A0A9W9ZYC2"/>
<keyword evidence="5" id="KW-0812">Transmembrane</keyword>
<feature type="domain" description="CUB" evidence="6">
    <location>
        <begin position="31"/>
        <end position="156"/>
    </location>
</feature>
<evidence type="ECO:0000259" key="6">
    <source>
        <dbReference type="PROSITE" id="PS01180"/>
    </source>
</evidence>
<comment type="caution">
    <text evidence="3">Lacks conserved residue(s) required for the propagation of feature annotation.</text>
</comment>
<dbReference type="Gene3D" id="2.60.120.290">
    <property type="entry name" value="Spermadhesin, CUB domain"/>
    <property type="match status" value="3"/>
</dbReference>
<evidence type="ECO:0000313" key="8">
    <source>
        <dbReference type="Proteomes" id="UP001163046"/>
    </source>
</evidence>
<evidence type="ECO:0000256" key="3">
    <source>
        <dbReference type="PROSITE-ProRule" id="PRU00059"/>
    </source>
</evidence>
<name>A0A9W9ZYC2_9CNID</name>
<evidence type="ECO:0000313" key="7">
    <source>
        <dbReference type="EMBL" id="KAJ7389720.1"/>
    </source>
</evidence>
<dbReference type="PROSITE" id="PS01180">
    <property type="entry name" value="CUB"/>
    <property type="match status" value="3"/>
</dbReference>
<comment type="caution">
    <text evidence="7">The sequence shown here is derived from an EMBL/GenBank/DDBJ whole genome shotgun (WGS) entry which is preliminary data.</text>
</comment>
<keyword evidence="5" id="KW-1133">Transmembrane helix</keyword>
<dbReference type="Pfam" id="PF00431">
    <property type="entry name" value="CUB"/>
    <property type="match status" value="3"/>
</dbReference>
<evidence type="ECO:0000256" key="5">
    <source>
        <dbReference type="SAM" id="Phobius"/>
    </source>
</evidence>
<feature type="transmembrane region" description="Helical" evidence="5">
    <location>
        <begin position="323"/>
        <end position="347"/>
    </location>
</feature>
<keyword evidence="1" id="KW-0677">Repeat</keyword>
<organism evidence="7 8">
    <name type="scientific">Desmophyllum pertusum</name>
    <dbReference type="NCBI Taxonomy" id="174260"/>
    <lineage>
        <taxon>Eukaryota</taxon>
        <taxon>Metazoa</taxon>
        <taxon>Cnidaria</taxon>
        <taxon>Anthozoa</taxon>
        <taxon>Hexacorallia</taxon>
        <taxon>Scleractinia</taxon>
        <taxon>Caryophylliina</taxon>
        <taxon>Caryophylliidae</taxon>
        <taxon>Desmophyllum</taxon>
    </lineage>
</organism>
<dbReference type="Proteomes" id="UP001163046">
    <property type="component" value="Unassembled WGS sequence"/>
</dbReference>
<dbReference type="SMART" id="SM00042">
    <property type="entry name" value="CUB"/>
    <property type="match status" value="3"/>
</dbReference>
<evidence type="ECO:0000256" key="4">
    <source>
        <dbReference type="SAM" id="MobiDB-lite"/>
    </source>
</evidence>
<protein>
    <recommendedName>
        <fullName evidence="6">CUB domain-containing protein</fullName>
    </recommendedName>
</protein>
<keyword evidence="5" id="KW-0472">Membrane</keyword>
<proteinExistence type="predicted"/>
<dbReference type="FunFam" id="2.60.120.290:FF:000005">
    <property type="entry name" value="Procollagen C-endopeptidase enhancer 1"/>
    <property type="match status" value="2"/>
</dbReference>
<gene>
    <name evidence="7" type="ORF">OS493_029620</name>
</gene>